<evidence type="ECO:0000256" key="3">
    <source>
        <dbReference type="ARBA" id="ARBA00022448"/>
    </source>
</evidence>
<evidence type="ECO:0000256" key="4">
    <source>
        <dbReference type="ARBA" id="ARBA00022729"/>
    </source>
</evidence>
<evidence type="ECO:0000313" key="9">
    <source>
        <dbReference type="Proteomes" id="UP000318431"/>
    </source>
</evidence>
<dbReference type="RefSeq" id="WP_145648662.1">
    <property type="nucleotide sequence ID" value="NZ_VLLB01000002.1"/>
</dbReference>
<comment type="function">
    <text evidence="5">Part of a binding-protein-dependent transport system for a sugar.</text>
</comment>
<dbReference type="Pfam" id="PF01547">
    <property type="entry name" value="SBP_bac_1"/>
    <property type="match status" value="1"/>
</dbReference>
<dbReference type="SUPFAM" id="SSF53850">
    <property type="entry name" value="Periplasmic binding protein-like II"/>
    <property type="match status" value="1"/>
</dbReference>
<dbReference type="InterPro" id="IPR050490">
    <property type="entry name" value="Bact_solute-bd_prot1"/>
</dbReference>
<protein>
    <recommendedName>
        <fullName evidence="6">Probable sugar-binding periplasmic protein</fullName>
    </recommendedName>
</protein>
<proteinExistence type="inferred from homology"/>
<feature type="signal peptide" evidence="7">
    <location>
        <begin position="1"/>
        <end position="25"/>
    </location>
</feature>
<sequence>MPNRFIRLLGCAFLLALCLGTAARAGTLVIESWRVDDKALWEQVLIPAFERNHPGIEVKFAPTTPTAYDAGVAGRLAAGTAGDLVACRPFDVSLALYRKGYLEKLNGRPGMQNFAPTAMVAWQTDDGNDIFCMPVASVIHGFLYNKKIFNRLDLQPPRTVDDFFTVLDVLKKSGVAPLALGTAEQWEASQMVFTSIGPNFWRGEAGRKALIGGRAKLTDAPFVEALQFEARLGTYLPKTANTQSYADSKALFATGRAAIFPTGSWEIAHFAQTPGLELGAFAPPVRRAGDACFISDHMDLGLGINRKSKNRADALQFLAWVGSQEFADLYTNRLTGFFTLSNHLIAMRDPVAKQMAEWRNACASTIRFNAQVLNRGQPSMESELWEVNAQVLNGSLAPHAAAARLQDGFAKWYKPQQK</sequence>
<comment type="subcellular location">
    <subcellularLocation>
        <location evidence="1">Periplasm</location>
    </subcellularLocation>
</comment>
<evidence type="ECO:0000256" key="2">
    <source>
        <dbReference type="ARBA" id="ARBA00008520"/>
    </source>
</evidence>
<dbReference type="OrthoDB" id="8663148at2"/>
<feature type="chain" id="PRO_5022021165" description="Probable sugar-binding periplasmic protein" evidence="7">
    <location>
        <begin position="26"/>
        <end position="418"/>
    </location>
</feature>
<dbReference type="EMBL" id="VLLB01000002">
    <property type="protein sequence ID" value="TWI67758.1"/>
    <property type="molecule type" value="Genomic_DNA"/>
</dbReference>
<keyword evidence="9" id="KW-1185">Reference proteome</keyword>
<dbReference type="Proteomes" id="UP000318431">
    <property type="component" value="Unassembled WGS sequence"/>
</dbReference>
<gene>
    <name evidence="8" type="ORF">IP91_01877</name>
</gene>
<evidence type="ECO:0000256" key="1">
    <source>
        <dbReference type="ARBA" id="ARBA00004418"/>
    </source>
</evidence>
<comment type="similarity">
    <text evidence="2">Belongs to the bacterial solute-binding protein 1 family.</text>
</comment>
<organism evidence="8 9">
    <name type="scientific">Pseudoduganella lurida</name>
    <dbReference type="NCBI Taxonomy" id="1036180"/>
    <lineage>
        <taxon>Bacteria</taxon>
        <taxon>Pseudomonadati</taxon>
        <taxon>Pseudomonadota</taxon>
        <taxon>Betaproteobacteria</taxon>
        <taxon>Burkholderiales</taxon>
        <taxon>Oxalobacteraceae</taxon>
        <taxon>Telluria group</taxon>
        <taxon>Pseudoduganella</taxon>
    </lineage>
</organism>
<reference evidence="8 9" key="1">
    <citation type="journal article" date="2015" name="Stand. Genomic Sci.">
        <title>Genomic Encyclopedia of Bacterial and Archaeal Type Strains, Phase III: the genomes of soil and plant-associated and newly described type strains.</title>
        <authorList>
            <person name="Whitman W.B."/>
            <person name="Woyke T."/>
            <person name="Klenk H.P."/>
            <person name="Zhou Y."/>
            <person name="Lilburn T.G."/>
            <person name="Beck B.J."/>
            <person name="De Vos P."/>
            <person name="Vandamme P."/>
            <person name="Eisen J.A."/>
            <person name="Garrity G."/>
            <person name="Hugenholtz P."/>
            <person name="Kyrpides N.C."/>
        </authorList>
    </citation>
    <scope>NUCLEOTIDE SEQUENCE [LARGE SCALE GENOMIC DNA]</scope>
    <source>
        <strain evidence="8 9">CGMCC 1.10822</strain>
    </source>
</reference>
<dbReference type="GO" id="GO:0042597">
    <property type="term" value="C:periplasmic space"/>
    <property type="evidence" value="ECO:0007669"/>
    <property type="project" value="UniProtKB-SubCell"/>
</dbReference>
<evidence type="ECO:0000256" key="7">
    <source>
        <dbReference type="SAM" id="SignalP"/>
    </source>
</evidence>
<dbReference type="PANTHER" id="PTHR43649">
    <property type="entry name" value="ARABINOSE-BINDING PROTEIN-RELATED"/>
    <property type="match status" value="1"/>
</dbReference>
<evidence type="ECO:0000256" key="5">
    <source>
        <dbReference type="ARBA" id="ARBA00049629"/>
    </source>
</evidence>
<dbReference type="AlphaFoldDB" id="A0A562RFI3"/>
<name>A0A562RFI3_9BURK</name>
<comment type="caution">
    <text evidence="8">The sequence shown here is derived from an EMBL/GenBank/DDBJ whole genome shotgun (WGS) entry which is preliminary data.</text>
</comment>
<keyword evidence="3" id="KW-0813">Transport</keyword>
<dbReference type="InterPro" id="IPR006059">
    <property type="entry name" value="SBP"/>
</dbReference>
<evidence type="ECO:0000313" key="8">
    <source>
        <dbReference type="EMBL" id="TWI67758.1"/>
    </source>
</evidence>
<evidence type="ECO:0000256" key="6">
    <source>
        <dbReference type="ARBA" id="ARBA00049753"/>
    </source>
</evidence>
<dbReference type="Gene3D" id="3.40.190.10">
    <property type="entry name" value="Periplasmic binding protein-like II"/>
    <property type="match status" value="2"/>
</dbReference>
<accession>A0A562RFI3</accession>
<keyword evidence="4 7" id="KW-0732">Signal</keyword>
<dbReference type="PANTHER" id="PTHR43649:SF28">
    <property type="entry name" value="BINDING PROTEIN COMPONENT OF ABC SUGAR TRANSPORTER-RELATED"/>
    <property type="match status" value="1"/>
</dbReference>